<dbReference type="RefSeq" id="WP_390321692.1">
    <property type="nucleotide sequence ID" value="NZ_JBHSPB010000042.1"/>
</dbReference>
<proteinExistence type="predicted"/>
<dbReference type="EMBL" id="JBHSPB010000042">
    <property type="protein sequence ID" value="MFC5724983.1"/>
    <property type="molecule type" value="Genomic_DNA"/>
</dbReference>
<dbReference type="SUPFAM" id="SSF52540">
    <property type="entry name" value="P-loop containing nucleoside triphosphate hydrolases"/>
    <property type="match status" value="1"/>
</dbReference>
<evidence type="ECO:0000313" key="3">
    <source>
        <dbReference type="Proteomes" id="UP001596083"/>
    </source>
</evidence>
<reference evidence="3" key="1">
    <citation type="journal article" date="2019" name="Int. J. Syst. Evol. Microbiol.">
        <title>The Global Catalogue of Microorganisms (GCM) 10K type strain sequencing project: providing services to taxonomists for standard genome sequencing and annotation.</title>
        <authorList>
            <consortium name="The Broad Institute Genomics Platform"/>
            <consortium name="The Broad Institute Genome Sequencing Center for Infectious Disease"/>
            <person name="Wu L."/>
            <person name="Ma J."/>
        </authorList>
    </citation>
    <scope>NUCLEOTIDE SEQUENCE [LARGE SCALE GENOMIC DNA]</scope>
    <source>
        <strain evidence="3">CGMCC 4.7304</strain>
    </source>
</reference>
<sequence>MRISVNGLDGSGKTTLVEALVEEFTSRGHRAVGHRGLLTEHHPARRLLKKLPLVRQPDSGFITTAYLLAGYALDALLVKHDPPQPADAVIVQDGYVDRTVAFGMADGPYLAATLALRWPHVFTKFDVAVYLHAPLDVRRERLMARQKLDAVDLRGIEDPDFADRFTAMLVHGMGRRHRRLLVFDTSCHTPQEMAAQIAQAALGAAPPPQGALVRSEWGRAA</sequence>
<accession>A0ABW0ZDD3</accession>
<name>A0ABW0ZDD3_9ACTN</name>
<organism evidence="2 3">
    <name type="scientific">Streptomyces gamaensis</name>
    <dbReference type="NCBI Taxonomy" id="1763542"/>
    <lineage>
        <taxon>Bacteria</taxon>
        <taxon>Bacillati</taxon>
        <taxon>Actinomycetota</taxon>
        <taxon>Actinomycetes</taxon>
        <taxon>Kitasatosporales</taxon>
        <taxon>Streptomycetaceae</taxon>
        <taxon>Streptomyces</taxon>
    </lineage>
</organism>
<dbReference type="Proteomes" id="UP001596083">
    <property type="component" value="Unassembled WGS sequence"/>
</dbReference>
<keyword evidence="3" id="KW-1185">Reference proteome</keyword>
<gene>
    <name evidence="2" type="ORF">ACFP1Z_33060</name>
</gene>
<feature type="domain" description="Thymidylate kinase-like" evidence="1">
    <location>
        <begin position="5"/>
        <end position="173"/>
    </location>
</feature>
<protein>
    <recommendedName>
        <fullName evidence="1">Thymidylate kinase-like domain-containing protein</fullName>
    </recommendedName>
</protein>
<dbReference type="InterPro" id="IPR027417">
    <property type="entry name" value="P-loop_NTPase"/>
</dbReference>
<dbReference type="Pfam" id="PF02223">
    <property type="entry name" value="Thymidylate_kin"/>
    <property type="match status" value="1"/>
</dbReference>
<comment type="caution">
    <text evidence="2">The sequence shown here is derived from an EMBL/GenBank/DDBJ whole genome shotgun (WGS) entry which is preliminary data.</text>
</comment>
<dbReference type="Gene3D" id="3.40.50.300">
    <property type="entry name" value="P-loop containing nucleotide triphosphate hydrolases"/>
    <property type="match status" value="1"/>
</dbReference>
<dbReference type="InterPro" id="IPR039430">
    <property type="entry name" value="Thymidylate_kin-like_dom"/>
</dbReference>
<evidence type="ECO:0000259" key="1">
    <source>
        <dbReference type="Pfam" id="PF02223"/>
    </source>
</evidence>
<evidence type="ECO:0000313" key="2">
    <source>
        <dbReference type="EMBL" id="MFC5724983.1"/>
    </source>
</evidence>